<comment type="caution">
    <text evidence="2">The sequence shown here is derived from an EMBL/GenBank/DDBJ whole genome shotgun (WGS) entry which is preliminary data.</text>
</comment>
<proteinExistence type="predicted"/>
<dbReference type="NCBIfam" id="NF038122">
    <property type="entry name" value="metallo_LGF"/>
    <property type="match status" value="1"/>
</dbReference>
<evidence type="ECO:0000313" key="2">
    <source>
        <dbReference type="EMBL" id="KRQ10152.1"/>
    </source>
</evidence>
<dbReference type="AlphaFoldDB" id="A0A0R3DJW3"/>
<protein>
    <recommendedName>
        <fullName evidence="1">CARDB domain-containing protein</fullName>
    </recommendedName>
</protein>
<dbReference type="STRING" id="989370.AOQ71_19455"/>
<keyword evidence="3" id="KW-1185">Reference proteome</keyword>
<feature type="domain" description="CARDB" evidence="1">
    <location>
        <begin position="551"/>
        <end position="665"/>
    </location>
</feature>
<dbReference type="Pfam" id="PF07705">
    <property type="entry name" value="CARDB"/>
    <property type="match status" value="3"/>
</dbReference>
<feature type="domain" description="CARDB" evidence="1">
    <location>
        <begin position="424"/>
        <end position="539"/>
    </location>
</feature>
<sequence length="692" mass="71007">MRTSIDELLSDDPFYTVVGNSIQGSYFPDTAGTTPGSTTTTGSVMSVNSGGITINLILDAAAQAAPTSFKNGLQQAVSILAANLTDKITVNINIDYSGTGGGAAAGPDSGYYETYAWTHSQLVNNATAGDTTFNSLPAGSTIQGQSNVAVWNAQLKLWGVIGANDTTTDDASAYFSTDIDPNLVVGVALHELTHAMGRVPYGSAPDVFDFFRFTSPNVHLFQGGATAPPAYFSLDNGASKIADYGQTSDPSDFLNTGVQGPNDPFNEFYTGTTSQTLSAVDLKQLDALGFHVNHPPAKPDLTASFDSVSSTTIAAGGSTSVDFWMVNFGNAPAAASISGLYLSTDATITTGDTLLTTVASPGLSANGATGYYDHQTVSLALPANLAPGTYYIGGIADYNNAISESNEANNNHNVTQITVTAPAKPDLTASFDSVSSTTIAAGGSTNVDFWVVNLGKAAAAGSTSGLYLSTDATITTGDTLLTTVASPGLSANGATGYYDHQTVSLALPANLAPGTYYIGGIADYNNAISESNEANNNHNVTQITVTAPALPDLTASFDSVSSTTIAAGGSTNVDFWVVNFGKAAAAPSTSGFYFSTDATITTGDTLLSTVASPGLTANGTPGYYDHQAITLTLPSNVAPGTYYIGAIADYTNAIAESNETNNNHNVTQITVVAPSSPTQPDALLHIGHDLLV</sequence>
<gene>
    <name evidence="2" type="ORF">AOQ71_19455</name>
</gene>
<dbReference type="OrthoDB" id="8186717at2"/>
<accession>A0A0R3DJW3</accession>
<organism evidence="2 3">
    <name type="scientific">Bradyrhizobium manausense</name>
    <dbReference type="NCBI Taxonomy" id="989370"/>
    <lineage>
        <taxon>Bacteria</taxon>
        <taxon>Pseudomonadati</taxon>
        <taxon>Pseudomonadota</taxon>
        <taxon>Alphaproteobacteria</taxon>
        <taxon>Hyphomicrobiales</taxon>
        <taxon>Nitrobacteraceae</taxon>
        <taxon>Bradyrhizobium</taxon>
    </lineage>
</organism>
<evidence type="ECO:0000259" key="1">
    <source>
        <dbReference type="Pfam" id="PF07705"/>
    </source>
</evidence>
<dbReference type="InterPro" id="IPR011635">
    <property type="entry name" value="CARDB"/>
</dbReference>
<evidence type="ECO:0000313" key="3">
    <source>
        <dbReference type="Proteomes" id="UP000051936"/>
    </source>
</evidence>
<reference evidence="2 3" key="1">
    <citation type="submission" date="2015-09" db="EMBL/GenBank/DDBJ databases">
        <title>Draft Genome Sequence of Bradyrhizobium manausense Strain BR 3351T, a Novel Symbiotic Nitrogen-Fixing Alphaproteobacterium Isolated from Brazilian Amazon Rain Forest.</title>
        <authorList>
            <person name="De Araujo J.L."/>
            <person name="Zilli J.E."/>
        </authorList>
    </citation>
    <scope>NUCLEOTIDE SEQUENCE [LARGE SCALE GENOMIC DNA]</scope>
    <source>
        <strain evidence="2 3">BR3351</strain>
    </source>
</reference>
<dbReference type="Proteomes" id="UP000051936">
    <property type="component" value="Unassembled WGS sequence"/>
</dbReference>
<dbReference type="EMBL" id="LJYG01000085">
    <property type="protein sequence ID" value="KRQ10152.1"/>
    <property type="molecule type" value="Genomic_DNA"/>
</dbReference>
<name>A0A0R3DJW3_9BRAD</name>
<dbReference type="Gene3D" id="2.60.40.10">
    <property type="entry name" value="Immunoglobulins"/>
    <property type="match status" value="3"/>
</dbReference>
<dbReference type="InterPro" id="IPR013783">
    <property type="entry name" value="Ig-like_fold"/>
</dbReference>
<dbReference type="RefSeq" id="WP_057749409.1">
    <property type="nucleotide sequence ID" value="NZ_LJYG01000085.1"/>
</dbReference>
<feature type="domain" description="CARDB" evidence="1">
    <location>
        <begin position="298"/>
        <end position="413"/>
    </location>
</feature>